<evidence type="ECO:0000256" key="1">
    <source>
        <dbReference type="SAM" id="Phobius"/>
    </source>
</evidence>
<dbReference type="Proteomes" id="UP000422855">
    <property type="component" value="Segment"/>
</dbReference>
<accession>A0A894KSK5</accession>
<dbReference type="EMBL" id="MN336500">
    <property type="protein sequence ID" value="QRW44645.1"/>
    <property type="molecule type" value="Genomic_DNA"/>
</dbReference>
<organismHost>
    <name type="scientific">Sus scrofa</name>
    <name type="common">Pig</name>
    <dbReference type="NCBI Taxonomy" id="9823"/>
</organismHost>
<protein>
    <submittedName>
        <fullName evidence="2">PA240L</fullName>
    </submittedName>
</protein>
<feature type="transmembrane region" description="Helical" evidence="1">
    <location>
        <begin position="5"/>
        <end position="22"/>
    </location>
</feature>
<organismHost>
    <name type="scientific">Phacochoerus aethiopicus</name>
    <name type="common">Warthog</name>
    <dbReference type="NCBI Taxonomy" id="85517"/>
</organismHost>
<keyword evidence="1" id="KW-0472">Membrane</keyword>
<keyword evidence="1" id="KW-0812">Transmembrane</keyword>
<organismHost>
    <name type="scientific">Ornithodoros</name>
    <name type="common">relapsing fever ticks</name>
    <dbReference type="NCBI Taxonomy" id="6937"/>
</organismHost>
<proteinExistence type="predicted"/>
<keyword evidence="1" id="KW-1133">Transmembrane helix</keyword>
<feature type="transmembrane region" description="Helical" evidence="1">
    <location>
        <begin position="155"/>
        <end position="176"/>
    </location>
</feature>
<organismHost>
    <name type="scientific">Ornithodoros moubata</name>
    <name type="common">Soft tick</name>
    <name type="synonym">Argasid tick</name>
    <dbReference type="NCBI Taxonomy" id="6938"/>
</organismHost>
<sequence>MNDKAIIIVIFFFIIIIFNTFLPIEIEYIQFLYIYILIIVHFIIFQTCVVVKNFYRFCYNHCMYIFLITSCRNITKPIFTYIIHVITTITTNCFLFFFCFKYTLYGYRFFIQWFLCRYKECIFRFTDIFAFNRVSICLCICYTRPNISVHYYNTIYFMYCCNFCAIFTTMFCIYFMQLFRCHFYHFIYHLQYMVTGGRVWITKTYTYSIIFHAFYCLFYSHGLRAFSHTIVSLDGNMYST</sequence>
<feature type="transmembrane region" description="Helical" evidence="1">
    <location>
        <begin position="28"/>
        <end position="45"/>
    </location>
</feature>
<name>A0A894KSK5_ASF</name>
<organismHost>
    <name type="scientific">Potamochoerus larvatus</name>
    <name type="common">Bushpig</name>
    <dbReference type="NCBI Taxonomy" id="273792"/>
</organismHost>
<feature type="transmembrane region" description="Helical" evidence="1">
    <location>
        <begin position="81"/>
        <end position="100"/>
    </location>
</feature>
<evidence type="ECO:0000313" key="2">
    <source>
        <dbReference type="EMBL" id="QRW44645.1"/>
    </source>
</evidence>
<organism evidence="2 3">
    <name type="scientific">African swine fever virus</name>
    <name type="common">ASFV</name>
    <dbReference type="NCBI Taxonomy" id="10497"/>
    <lineage>
        <taxon>Viruses</taxon>
        <taxon>Varidnaviria</taxon>
        <taxon>Bamfordvirae</taxon>
        <taxon>Nucleocytoviricota</taxon>
        <taxon>Pokkesviricetes</taxon>
        <taxon>Asfuvirales</taxon>
        <taxon>Asfarviridae</taxon>
        <taxon>Asfivirus</taxon>
        <taxon>Asfivirus haemorrhagiae</taxon>
    </lineage>
</organism>
<reference evidence="2 3" key="1">
    <citation type="submission" date="2019-08" db="EMBL/GenBank/DDBJ databases">
        <authorList>
            <person name="Ndlovu S.S."/>
            <person name="Malesa R."/>
        </authorList>
    </citation>
    <scope>NUCLEOTIDE SEQUENCE [LARGE SCALE GENOMIC DNA]</scope>
    <source>
        <strain evidence="2">RSA_2_2008</strain>
    </source>
</reference>
<evidence type="ECO:0000313" key="3">
    <source>
        <dbReference type="Proteomes" id="UP000422855"/>
    </source>
</evidence>
<gene>
    <name evidence="2" type="ORF">A240L</name>
</gene>
<organismHost>
    <name type="scientific">Phacochoerus africanus</name>
    <name type="common">Warthog</name>
    <dbReference type="NCBI Taxonomy" id="41426"/>
</organismHost>
<feature type="transmembrane region" description="Helical" evidence="1">
    <location>
        <begin position="121"/>
        <end position="143"/>
    </location>
</feature>